<organism evidence="1 2">
    <name type="scientific">Burkholderia stagnalis</name>
    <dbReference type="NCBI Taxonomy" id="1503054"/>
    <lineage>
        <taxon>Bacteria</taxon>
        <taxon>Pseudomonadati</taxon>
        <taxon>Pseudomonadota</taxon>
        <taxon>Betaproteobacteria</taxon>
        <taxon>Burkholderiales</taxon>
        <taxon>Burkholderiaceae</taxon>
        <taxon>Burkholderia</taxon>
        <taxon>Burkholderia cepacia complex</taxon>
    </lineage>
</organism>
<dbReference type="Proteomes" id="UP000473470">
    <property type="component" value="Unassembled WGS sequence"/>
</dbReference>
<accession>A0A6L3MNQ7</accession>
<reference evidence="1 2" key="1">
    <citation type="submission" date="2019-09" db="EMBL/GenBank/DDBJ databases">
        <title>Draft genome sequences of 48 bacterial type strains from the CCUG.</title>
        <authorList>
            <person name="Tunovic T."/>
            <person name="Pineiro-Iglesias B."/>
            <person name="Unosson C."/>
            <person name="Inganas E."/>
            <person name="Ohlen M."/>
            <person name="Cardew S."/>
            <person name="Jensie-Markopoulos S."/>
            <person name="Salva-Serra F."/>
            <person name="Jaen-Luchoro D."/>
            <person name="Karlsson R."/>
            <person name="Svensson-Stadler L."/>
            <person name="Chun J."/>
            <person name="Moore E."/>
        </authorList>
    </citation>
    <scope>NUCLEOTIDE SEQUENCE [LARGE SCALE GENOMIC DNA]</scope>
    <source>
        <strain evidence="1 2">CCUG 65686</strain>
    </source>
</reference>
<protein>
    <submittedName>
        <fullName evidence="1">Uncharacterized protein</fullName>
    </submittedName>
</protein>
<evidence type="ECO:0000313" key="1">
    <source>
        <dbReference type="EMBL" id="KAB0633552.1"/>
    </source>
</evidence>
<dbReference type="RefSeq" id="WP_059885240.1">
    <property type="nucleotide sequence ID" value="NZ_CABVPM010000020.1"/>
</dbReference>
<comment type="caution">
    <text evidence="1">The sequence shown here is derived from an EMBL/GenBank/DDBJ whole genome shotgun (WGS) entry which is preliminary data.</text>
</comment>
<dbReference type="EMBL" id="VZOK01000065">
    <property type="protein sequence ID" value="KAB0633552.1"/>
    <property type="molecule type" value="Genomic_DNA"/>
</dbReference>
<dbReference type="AlphaFoldDB" id="A0A6L3MNQ7"/>
<sequence length="252" mass="28739">MLEEKLKKIRAQIKFGRAVEATQALEALINDASTGELQLLLPVYVDVLMKRQRFREAEGAIERALLIGASDEAHSLHEKLEQCRRELGKIVQVANYDAPLFKQFIEGIPEIFRTGSRSAIEPNFTDVPRLEDVDRFAHDQNIGAPYYSWNAARTQAAKEVYSYRYSEKIDVSRFDNEFSAAIETMCREHLPESAMLYFDDVYGDLVEIARGLLVGVHPPLHHVMMSAYEAHLFPCGWVGNYPAGQLLVHRLW</sequence>
<proteinExistence type="predicted"/>
<gene>
    <name evidence="1" type="ORF">F7R25_29455</name>
</gene>
<evidence type="ECO:0000313" key="2">
    <source>
        <dbReference type="Proteomes" id="UP000473470"/>
    </source>
</evidence>
<name>A0A6L3MNQ7_9BURK</name>